<gene>
    <name evidence="1" type="ORF">C8P64_1211</name>
</gene>
<sequence length="191" mass="22371">MRFFYKVFLVFIFLLSCDSEDDKISPDPLGSEPELINLENYEEYILLELEDHHVIFSDIMKNYKNENLGAELVSKVDYDGNRYNSLKLWGVLEDQNSREVRRLGITIQYFYGEGIYETGKQYNSNCDYFDLGTSWYSHYAEQGKGYLEITSFEAGSVEGNIDLMVHNSNDRKQDRKITGKFKLKLEDRNSN</sequence>
<dbReference type="OrthoDB" id="9841214at2"/>
<dbReference type="EMBL" id="QBKQ01000001">
    <property type="protein sequence ID" value="PTX45220.1"/>
    <property type="molecule type" value="Genomic_DNA"/>
</dbReference>
<protein>
    <recommendedName>
        <fullName evidence="3">Lipoprotein</fullName>
    </recommendedName>
</protein>
<evidence type="ECO:0008006" key="3">
    <source>
        <dbReference type="Google" id="ProtNLM"/>
    </source>
</evidence>
<evidence type="ECO:0000313" key="1">
    <source>
        <dbReference type="EMBL" id="PTX45220.1"/>
    </source>
</evidence>
<reference evidence="1 2" key="1">
    <citation type="submission" date="2018-04" db="EMBL/GenBank/DDBJ databases">
        <title>Genomic Encyclopedia of Archaeal and Bacterial Type Strains, Phase II (KMG-II): from individual species to whole genera.</title>
        <authorList>
            <person name="Goeker M."/>
        </authorList>
    </citation>
    <scope>NUCLEOTIDE SEQUENCE [LARGE SCALE GENOMIC DNA]</scope>
    <source>
        <strain evidence="1 2">DSM 23082</strain>
    </source>
</reference>
<dbReference type="AlphaFoldDB" id="A0A2T6AN39"/>
<keyword evidence="2" id="KW-1185">Reference proteome</keyword>
<name>A0A2T6AN39_9FLAO</name>
<evidence type="ECO:0000313" key="2">
    <source>
        <dbReference type="Proteomes" id="UP000244174"/>
    </source>
</evidence>
<dbReference type="PROSITE" id="PS51257">
    <property type="entry name" value="PROKAR_LIPOPROTEIN"/>
    <property type="match status" value="1"/>
</dbReference>
<dbReference type="RefSeq" id="WP_108171107.1">
    <property type="nucleotide sequence ID" value="NZ_QBKQ01000001.1"/>
</dbReference>
<proteinExistence type="predicted"/>
<organism evidence="1 2">
    <name type="scientific">Christiangramia gaetbulicola</name>
    <dbReference type="NCBI Taxonomy" id="703340"/>
    <lineage>
        <taxon>Bacteria</taxon>
        <taxon>Pseudomonadati</taxon>
        <taxon>Bacteroidota</taxon>
        <taxon>Flavobacteriia</taxon>
        <taxon>Flavobacteriales</taxon>
        <taxon>Flavobacteriaceae</taxon>
        <taxon>Christiangramia</taxon>
    </lineage>
</organism>
<dbReference type="Proteomes" id="UP000244174">
    <property type="component" value="Unassembled WGS sequence"/>
</dbReference>
<comment type="caution">
    <text evidence="1">The sequence shown here is derived from an EMBL/GenBank/DDBJ whole genome shotgun (WGS) entry which is preliminary data.</text>
</comment>
<accession>A0A2T6AN39</accession>